<evidence type="ECO:0000313" key="3">
    <source>
        <dbReference type="Proteomes" id="UP000093000"/>
    </source>
</evidence>
<keyword evidence="3" id="KW-1185">Reference proteome</keyword>
<dbReference type="InParanoid" id="A0A1C7N7Y1"/>
<dbReference type="InterPro" id="IPR014867">
    <property type="entry name" value="Spore_coat_CotH_CotH2/3/7"/>
</dbReference>
<dbReference type="AlphaFoldDB" id="A0A1C7N7Y1"/>
<keyword evidence="1" id="KW-0732">Signal</keyword>
<name>A0A1C7N7Y1_9FUNG</name>
<evidence type="ECO:0000313" key="2">
    <source>
        <dbReference type="EMBL" id="OBZ85088.1"/>
    </source>
</evidence>
<dbReference type="STRING" id="101091.A0A1C7N7Y1"/>
<dbReference type="EMBL" id="LUGH01000435">
    <property type="protein sequence ID" value="OBZ85088.1"/>
    <property type="molecule type" value="Genomic_DNA"/>
</dbReference>
<feature type="signal peptide" evidence="1">
    <location>
        <begin position="1"/>
        <end position="20"/>
    </location>
</feature>
<dbReference type="PANTHER" id="PTHR40050">
    <property type="entry name" value="INNER SPORE COAT PROTEIN H"/>
    <property type="match status" value="1"/>
</dbReference>
<gene>
    <name evidence="2" type="ORF">A0J61_06870</name>
</gene>
<comment type="caution">
    <text evidence="2">The sequence shown here is derived from an EMBL/GenBank/DDBJ whole genome shotgun (WGS) entry which is preliminary data.</text>
</comment>
<dbReference type="Pfam" id="PF08757">
    <property type="entry name" value="CotH"/>
    <property type="match status" value="1"/>
</dbReference>
<protein>
    <submittedName>
        <fullName evidence="2">Uncharacterized protein</fullName>
    </submittedName>
</protein>
<dbReference type="Proteomes" id="UP000093000">
    <property type="component" value="Unassembled WGS sequence"/>
</dbReference>
<proteinExistence type="predicted"/>
<dbReference type="PANTHER" id="PTHR40050:SF1">
    <property type="entry name" value="INNER SPORE COAT PROTEIN H"/>
    <property type="match status" value="1"/>
</dbReference>
<organism evidence="2 3">
    <name type="scientific">Choanephora cucurbitarum</name>
    <dbReference type="NCBI Taxonomy" id="101091"/>
    <lineage>
        <taxon>Eukaryota</taxon>
        <taxon>Fungi</taxon>
        <taxon>Fungi incertae sedis</taxon>
        <taxon>Mucoromycota</taxon>
        <taxon>Mucoromycotina</taxon>
        <taxon>Mucoromycetes</taxon>
        <taxon>Mucorales</taxon>
        <taxon>Mucorineae</taxon>
        <taxon>Choanephoraceae</taxon>
        <taxon>Choanephoroideae</taxon>
        <taxon>Choanephora</taxon>
    </lineage>
</organism>
<dbReference type="OrthoDB" id="10267127at2759"/>
<accession>A0A1C7N7Y1</accession>
<sequence length="545" mass="61253">MKFFSSAIVGSVFALTMAHAADVTYSVIAFPESGETVVVNVDNTAHPLQQSSLSQNLFSGVAPYGSQYNYAYSASSGQRPESTVRHLASESVVATGNEFFNRSKTVYDVPDFPRAYNAVYPSYESAMSRSNEIATILLNADLNSLEEILEAPTEDHKYAQVYNMTYISSDAVFNFQGAGIRNSGQSSKDYAKQSYKIKLNKYNKGAGAKLFNRKSLKLRAEPVDPTMVREKLYMDSLAASGAATLNGHWVRLFVNNEPFGLYLMIDDANDKLFENLVHGGAKTNATGPIYKGNAMSPSREANLVYKGPNNSSYDFSDVYILEEAGRDKAVTKKSYTEPIITFMELLNHTVIGTDAQTPGNISDLMDSTDHTMLHTALSFLTGSWDGYWYQASNYYLHQNRENFKWYLVSYDFDETFGNNLEKPELMTVTYQNYTRAGSSRPLVDAFIKSPYYQPHFEEMLKTITKSFFNPQTIKARLDAWHEMLKEDVAWDYSLERRSPGEKPKFTVEKFSKNLYSTVDGTVGILEWVSNRTSSLQSQLNFSLTS</sequence>
<reference evidence="2 3" key="1">
    <citation type="submission" date="2016-03" db="EMBL/GenBank/DDBJ databases">
        <title>Choanephora cucurbitarum.</title>
        <authorList>
            <person name="Min B."/>
            <person name="Park H."/>
            <person name="Park J.-H."/>
            <person name="Shin H.-D."/>
            <person name="Choi I.-G."/>
        </authorList>
    </citation>
    <scope>NUCLEOTIDE SEQUENCE [LARGE SCALE GENOMIC DNA]</scope>
    <source>
        <strain evidence="2 3">KUS-F28377</strain>
    </source>
</reference>
<evidence type="ECO:0000256" key="1">
    <source>
        <dbReference type="SAM" id="SignalP"/>
    </source>
</evidence>
<feature type="chain" id="PRO_5008889534" evidence="1">
    <location>
        <begin position="21"/>
        <end position="545"/>
    </location>
</feature>